<dbReference type="PANTHER" id="PTHR11735:SF11">
    <property type="entry name" value="TRNA THREONYLCARBAMOYLADENOSINE BIOSYNTHESIS PROTEIN TSAB"/>
    <property type="match status" value="1"/>
</dbReference>
<evidence type="ECO:0000313" key="3">
    <source>
        <dbReference type="Proteomes" id="UP000238589"/>
    </source>
</evidence>
<dbReference type="PANTHER" id="PTHR11735">
    <property type="entry name" value="TRNA N6-ADENOSINE THREONYLCARBAMOYLTRANSFERASE"/>
    <property type="match status" value="1"/>
</dbReference>
<dbReference type="SUPFAM" id="SSF53067">
    <property type="entry name" value="Actin-like ATPase domain"/>
    <property type="match status" value="2"/>
</dbReference>
<dbReference type="InterPro" id="IPR000905">
    <property type="entry name" value="Gcp-like_dom"/>
</dbReference>
<dbReference type="CDD" id="cd24032">
    <property type="entry name" value="ASKHA_NBD_TsaB"/>
    <property type="match status" value="1"/>
</dbReference>
<accession>A0A2S9K983</accession>
<dbReference type="GO" id="GO:0002949">
    <property type="term" value="P:tRNA threonylcarbamoyladenosine modification"/>
    <property type="evidence" value="ECO:0007669"/>
    <property type="project" value="InterPro"/>
</dbReference>
<evidence type="ECO:0000259" key="1">
    <source>
        <dbReference type="Pfam" id="PF00814"/>
    </source>
</evidence>
<dbReference type="RefSeq" id="WP_105746984.1">
    <property type="nucleotide sequence ID" value="NZ_PVLQ01000008.1"/>
</dbReference>
<dbReference type="EMBL" id="PVLQ01000008">
    <property type="protein sequence ID" value="PRD67000.1"/>
    <property type="molecule type" value="Genomic_DNA"/>
</dbReference>
<gene>
    <name evidence="2" type="primary">tsaB</name>
    <name evidence="2" type="ORF">C6P64_01330</name>
</gene>
<comment type="caution">
    <text evidence="2">The sequence shown here is derived from an EMBL/GenBank/DDBJ whole genome shotgun (WGS) entry which is preliminary data.</text>
</comment>
<reference evidence="2 3" key="1">
    <citation type="submission" date="2018-03" db="EMBL/GenBank/DDBJ databases">
        <title>Comparative genomics illustrates the genes involved in a hyperalkaliphilic mechanisms of Serpentinomonas isolated from highly-alkaline calcium-rich serpentinized springs.</title>
        <authorList>
            <person name="Suzuki S."/>
            <person name="Ishii S."/>
            <person name="Walworth N."/>
            <person name="Bird L."/>
            <person name="Kuenen J.G."/>
            <person name="Nealson K.H."/>
        </authorList>
    </citation>
    <scope>NUCLEOTIDE SEQUENCE [LARGE SCALE GENOMIC DNA]</scope>
    <source>
        <strain evidence="2 3">P1</strain>
    </source>
</reference>
<proteinExistence type="predicted"/>
<dbReference type="Gene3D" id="3.30.420.40">
    <property type="match status" value="2"/>
</dbReference>
<dbReference type="AlphaFoldDB" id="A0A2S9K983"/>
<dbReference type="InterPro" id="IPR022496">
    <property type="entry name" value="T6A_TsaB"/>
</dbReference>
<name>A0A2S9K983_9BURK</name>
<dbReference type="GO" id="GO:0005829">
    <property type="term" value="C:cytosol"/>
    <property type="evidence" value="ECO:0007669"/>
    <property type="project" value="TreeGrafter"/>
</dbReference>
<protein>
    <submittedName>
        <fullName evidence="2">tRNA (Adenosine(37)-N6)-threonylcarbamoyltransferase complex dimerization subunit type 1 TsaB</fullName>
    </submittedName>
</protein>
<feature type="domain" description="Gcp-like" evidence="1">
    <location>
        <begin position="60"/>
        <end position="165"/>
    </location>
</feature>
<dbReference type="Proteomes" id="UP000238589">
    <property type="component" value="Unassembled WGS sequence"/>
</dbReference>
<dbReference type="OrthoDB" id="9809995at2"/>
<sequence>MSVSAAPSISPYADLPATLPPGARVLALDTSTDRLSVALGSPDQPEGWLLHEGAGGAQASAALIPLIRQLLEQAGWPLAGLDAIAFGCGPGSFTGLRTACAVVQGLAYAARPGGIPVLPVNTLLAVAEQARWQREQRGEPCPQRLVAALDARMDELYVAEFALAGRPAQPRLASGPWLSAPEALQLADGWPEAGTGPTPLLAGNAVPVYGPRLPAAWQAAPQEAAWPTAAAMLRLAPALWATGAAVPAAAAQPLYVRDKVAQTTEERERIKAEKLAAAAAAANAGAGA</sequence>
<dbReference type="NCBIfam" id="TIGR03725">
    <property type="entry name" value="T6A_YeaZ"/>
    <property type="match status" value="1"/>
</dbReference>
<dbReference type="GO" id="GO:0016740">
    <property type="term" value="F:transferase activity"/>
    <property type="evidence" value="ECO:0007669"/>
    <property type="project" value="UniProtKB-KW"/>
</dbReference>
<organism evidence="2 3">
    <name type="scientific">Malikia granosa</name>
    <dbReference type="NCBI Taxonomy" id="263067"/>
    <lineage>
        <taxon>Bacteria</taxon>
        <taxon>Pseudomonadati</taxon>
        <taxon>Pseudomonadota</taxon>
        <taxon>Betaproteobacteria</taxon>
        <taxon>Burkholderiales</taxon>
        <taxon>Comamonadaceae</taxon>
        <taxon>Malikia</taxon>
    </lineage>
</organism>
<keyword evidence="2" id="KW-0808">Transferase</keyword>
<dbReference type="Pfam" id="PF00814">
    <property type="entry name" value="TsaD"/>
    <property type="match status" value="1"/>
</dbReference>
<keyword evidence="3" id="KW-1185">Reference proteome</keyword>
<evidence type="ECO:0000313" key="2">
    <source>
        <dbReference type="EMBL" id="PRD67000.1"/>
    </source>
</evidence>
<dbReference type="InterPro" id="IPR043129">
    <property type="entry name" value="ATPase_NBD"/>
</dbReference>